<dbReference type="Gene3D" id="3.30.465.10">
    <property type="match status" value="1"/>
</dbReference>
<accession>A0ABR0S875</accession>
<dbReference type="PANTHER" id="PTHR13878">
    <property type="entry name" value="GULONOLACTONE OXIDASE"/>
    <property type="match status" value="1"/>
</dbReference>
<name>A0ABR0S875_9HYPO</name>
<gene>
    <name evidence="4" type="ORF">PT974_12525</name>
</gene>
<dbReference type="PANTHER" id="PTHR13878:SF91">
    <property type="entry name" value="FAD BINDING DOMAIN PROTEIN (AFU_ORTHOLOGUE AFUA_6G12070)-RELATED"/>
    <property type="match status" value="1"/>
</dbReference>
<dbReference type="Gene3D" id="3.40.462.20">
    <property type="match status" value="1"/>
</dbReference>
<dbReference type="Pfam" id="PF08031">
    <property type="entry name" value="BBE"/>
    <property type="match status" value="1"/>
</dbReference>
<protein>
    <submittedName>
        <fullName evidence="4">FAD-linked oxidoreductase</fullName>
    </submittedName>
</protein>
<dbReference type="EMBL" id="JAVFKD010000016">
    <property type="protein sequence ID" value="KAK5988373.1"/>
    <property type="molecule type" value="Genomic_DNA"/>
</dbReference>
<evidence type="ECO:0000256" key="2">
    <source>
        <dbReference type="ARBA" id="ARBA00023002"/>
    </source>
</evidence>
<evidence type="ECO:0000259" key="3">
    <source>
        <dbReference type="Pfam" id="PF08031"/>
    </source>
</evidence>
<evidence type="ECO:0000256" key="1">
    <source>
        <dbReference type="ARBA" id="ARBA00005466"/>
    </source>
</evidence>
<proteinExistence type="inferred from homology"/>
<reference evidence="4 5" key="1">
    <citation type="submission" date="2024-01" db="EMBL/GenBank/DDBJ databases">
        <title>Complete genome of Cladobotryum mycophilum ATHUM6906.</title>
        <authorList>
            <person name="Christinaki A.C."/>
            <person name="Myridakis A.I."/>
            <person name="Kouvelis V.N."/>
        </authorList>
    </citation>
    <scope>NUCLEOTIDE SEQUENCE [LARGE SCALE GENOMIC DNA]</scope>
    <source>
        <strain evidence="4 5">ATHUM6906</strain>
    </source>
</reference>
<feature type="domain" description="Berberine/berberine-like" evidence="3">
    <location>
        <begin position="89"/>
        <end position="121"/>
    </location>
</feature>
<comment type="similarity">
    <text evidence="1">Belongs to the oxygen-dependent FAD-linked oxidoreductase family.</text>
</comment>
<keyword evidence="2" id="KW-0560">Oxidoreductase</keyword>
<dbReference type="InterPro" id="IPR050432">
    <property type="entry name" value="FAD-linked_Oxidoreductases_BP"/>
</dbReference>
<dbReference type="InterPro" id="IPR012951">
    <property type="entry name" value="BBE"/>
</dbReference>
<comment type="caution">
    <text evidence="4">The sequence shown here is derived from an EMBL/GenBank/DDBJ whole genome shotgun (WGS) entry which is preliminary data.</text>
</comment>
<dbReference type="Proteomes" id="UP001338125">
    <property type="component" value="Unassembled WGS sequence"/>
</dbReference>
<dbReference type="InterPro" id="IPR016169">
    <property type="entry name" value="FAD-bd_PCMH_sub2"/>
</dbReference>
<keyword evidence="5" id="KW-1185">Reference proteome</keyword>
<sequence>MAKMQEDLTAIWPEAGFLTQFVGGGQVAKVSPQETSVVPAWRDSLFLMIAAIEWDDDTPYAQQLDFQKRLTKSVDRLREITPGGGTYQSEADPNEPDWQQSFFGANYTRLRAIKDKYDPHDIITYRRCVGSEDWDEDMMCRS</sequence>
<evidence type="ECO:0000313" key="4">
    <source>
        <dbReference type="EMBL" id="KAK5988373.1"/>
    </source>
</evidence>
<evidence type="ECO:0000313" key="5">
    <source>
        <dbReference type="Proteomes" id="UP001338125"/>
    </source>
</evidence>
<organism evidence="4 5">
    <name type="scientific">Cladobotryum mycophilum</name>
    <dbReference type="NCBI Taxonomy" id="491253"/>
    <lineage>
        <taxon>Eukaryota</taxon>
        <taxon>Fungi</taxon>
        <taxon>Dikarya</taxon>
        <taxon>Ascomycota</taxon>
        <taxon>Pezizomycotina</taxon>
        <taxon>Sordariomycetes</taxon>
        <taxon>Hypocreomycetidae</taxon>
        <taxon>Hypocreales</taxon>
        <taxon>Hypocreaceae</taxon>
        <taxon>Cladobotryum</taxon>
    </lineage>
</organism>